<evidence type="ECO:0000256" key="7">
    <source>
        <dbReference type="ARBA" id="ARBA00022840"/>
    </source>
</evidence>
<evidence type="ECO:0000256" key="1">
    <source>
        <dbReference type="ARBA" id="ARBA00001593"/>
    </source>
</evidence>
<evidence type="ECO:0000259" key="17">
    <source>
        <dbReference type="PROSITE" id="PS50125"/>
    </source>
</evidence>
<dbReference type="RefSeq" id="XP_009826601.1">
    <property type="nucleotide sequence ID" value="XM_009828299.1"/>
</dbReference>
<accession>W4GV37</accession>
<feature type="domain" description="Guanylate cyclase" evidence="17">
    <location>
        <begin position="342"/>
        <end position="478"/>
    </location>
</feature>
<dbReference type="EMBL" id="KI913120">
    <property type="protein sequence ID" value="ETV83171.1"/>
    <property type="molecule type" value="Genomic_DNA"/>
</dbReference>
<keyword evidence="7" id="KW-0067">ATP-binding</keyword>
<dbReference type="GeneID" id="20805968"/>
<keyword evidence="10" id="KW-0115">cAMP biosynthesis</keyword>
<evidence type="ECO:0000256" key="6">
    <source>
        <dbReference type="ARBA" id="ARBA00022741"/>
    </source>
</evidence>
<dbReference type="InterPro" id="IPR050401">
    <property type="entry name" value="Cyclic_nucleotide_synthase"/>
</dbReference>
<evidence type="ECO:0000256" key="9">
    <source>
        <dbReference type="ARBA" id="ARBA00022989"/>
    </source>
</evidence>
<dbReference type="InterPro" id="IPR018297">
    <property type="entry name" value="A/G_cyclase_CS"/>
</dbReference>
<evidence type="ECO:0000256" key="14">
    <source>
        <dbReference type="ARBA" id="ARBA00032637"/>
    </source>
</evidence>
<keyword evidence="5" id="KW-0479">Metal-binding</keyword>
<feature type="transmembrane region" description="Helical" evidence="16">
    <location>
        <begin position="684"/>
        <end position="706"/>
    </location>
</feature>
<feature type="transmembrane region" description="Helical" evidence="16">
    <location>
        <begin position="263"/>
        <end position="280"/>
    </location>
</feature>
<protein>
    <recommendedName>
        <fullName evidence="3">adenylate cyclase</fullName>
        <ecNumber evidence="3">4.6.1.1</ecNumber>
    </recommendedName>
    <alternativeName>
        <fullName evidence="13">ATP pyrophosphate-lyase</fullName>
    </alternativeName>
    <alternativeName>
        <fullName evidence="14">Adenylyl cyclase</fullName>
    </alternativeName>
</protein>
<sequence>MATKAAELQIPSVVPHSTATTLASSPGHNKNKVAAVDSNVSMSTMLPSLSLGDKSNFSLDDIALHFLSLYFIKLSTNKVLTHVEDAFTAHYVQIQRINHMRGMIATILFFAMVIPYDYQALYTRSTGGTTTSNGTTTTNLELCRIAVFGSGGGVLAFKVTMLLRFALVVPLLCVNIWCVHHASTKTYLRVTYVSHFFLGLYFLVYNKVTCDFGVTWLCLVVMYFYSCTPLRFLHIMGSSAALLLIYPVIIFPECPNEYTQTIIREYLYAWGFFVLISFPSQSREFAIRVSYMSETLLLSQQRQLEQEETRSKLLLGSMLPASVIAQLQSGRELIADAYPAVTVLFCEVCHFDDISGQLAPAQVVELLNTIFSKFDLLVDSHSVHKIETIGAVYMVAGGCPDRTINHTKLVANLALEMVASMPEVRAKIRKTFKWAANMHEIHIRIGINSGSLMAGVVGIRNPRFKLFGDTVNVASRMESTNLPGHIQMTEWTANALKDDYVMELRGTITVKGRGDMLTYFLQNRKDGTAVIMAPILVPTSPPSSIVAVPAALPPPKPVQRMSMVRASVVHEVMPSPDAEARNAIMKLIPTSDASLKLRSATRRHNMSSIPRVGSVHEEGELGDGDLLNIQDEVDMSAAEVVPLPSALMGLPEGLTKRNLCLSIHANSSFEKLYRAENEKGGLRFLRYSIFLGGAMKVLVMTMYQTLSLLQARAFDDSQFLFFINICITFPTLVLSLLFTFTPGYTRYRQIATLTMVLFMSVILNVEAVATAGKGHIYYSVFAMYQCHFSILSFSLRLFVGLFIFAMYLVTFMIIEDPPHLFIPVVDAQGKASTYWDSNGIGYLRNALYIFVFLGAQTWVVFNMEYKQRINHFRDLVLNAQQQKLLEEQDRVSKLLLNLLPETIVMQLKTSPEQTIAENFDNVTILFTDMVNFTSYSSRVTAMELVQFLNDMYTRFDTITEKRGLYKVEIIGDAYFVVGGCPLVTNVDALAILQAGTIRQQNKLLYNVVVGLCVCVGMDMLATLPMLRRNSGNPNLNIRIGVHSGPVVAGVVGIKDPRYHLFGDTVAIAQHLESTGAPGRIHLSESTYSRIKNTDPNAFKFEYHKMLTLSGHHSKIRTYFVTSTTT</sequence>
<evidence type="ECO:0000256" key="2">
    <source>
        <dbReference type="ARBA" id="ARBA00004370"/>
    </source>
</evidence>
<name>W4GV37_APHAT</name>
<feature type="transmembrane region" description="Helical" evidence="16">
    <location>
        <begin position="161"/>
        <end position="179"/>
    </location>
</feature>
<keyword evidence="9 16" id="KW-1133">Transmembrane helix</keyword>
<dbReference type="GO" id="GO:0004016">
    <property type="term" value="F:adenylate cyclase activity"/>
    <property type="evidence" value="ECO:0007669"/>
    <property type="project" value="UniProtKB-EC"/>
</dbReference>
<dbReference type="InterPro" id="IPR001054">
    <property type="entry name" value="A/G_cyclase"/>
</dbReference>
<feature type="transmembrane region" description="Helical" evidence="16">
    <location>
        <begin position="232"/>
        <end position="251"/>
    </location>
</feature>
<feature type="transmembrane region" description="Helical" evidence="16">
    <location>
        <begin position="100"/>
        <end position="118"/>
    </location>
</feature>
<dbReference type="GO" id="GO:0035556">
    <property type="term" value="P:intracellular signal transduction"/>
    <property type="evidence" value="ECO:0007669"/>
    <property type="project" value="InterPro"/>
</dbReference>
<feature type="transmembrane region" description="Helical" evidence="16">
    <location>
        <begin position="1003"/>
        <end position="1026"/>
    </location>
</feature>
<feature type="transmembrane region" description="Helical" evidence="16">
    <location>
        <begin position="793"/>
        <end position="814"/>
    </location>
</feature>
<evidence type="ECO:0000313" key="18">
    <source>
        <dbReference type="EMBL" id="ETV83171.1"/>
    </source>
</evidence>
<dbReference type="GO" id="GO:0005524">
    <property type="term" value="F:ATP binding"/>
    <property type="evidence" value="ECO:0007669"/>
    <property type="project" value="UniProtKB-KW"/>
</dbReference>
<dbReference type="GO" id="GO:0006171">
    <property type="term" value="P:cAMP biosynthetic process"/>
    <property type="evidence" value="ECO:0007669"/>
    <property type="project" value="UniProtKB-KW"/>
</dbReference>
<dbReference type="EC" id="4.6.1.1" evidence="3"/>
<dbReference type="GO" id="GO:0005886">
    <property type="term" value="C:plasma membrane"/>
    <property type="evidence" value="ECO:0007669"/>
    <property type="project" value="TreeGrafter"/>
</dbReference>
<comment type="similarity">
    <text evidence="15">Belongs to the adenylyl cyclase class-4/guanylyl cyclase family.</text>
</comment>
<evidence type="ECO:0000256" key="3">
    <source>
        <dbReference type="ARBA" id="ARBA00012201"/>
    </source>
</evidence>
<keyword evidence="11 16" id="KW-0472">Membrane</keyword>
<comment type="subcellular location">
    <subcellularLocation>
        <location evidence="2">Membrane</location>
    </subcellularLocation>
</comment>
<dbReference type="PANTHER" id="PTHR11920">
    <property type="entry name" value="GUANYLYL CYCLASE"/>
    <property type="match status" value="1"/>
</dbReference>
<keyword evidence="8" id="KW-0460">Magnesium</keyword>
<organism evidence="18">
    <name type="scientific">Aphanomyces astaci</name>
    <name type="common">Crayfish plague agent</name>
    <dbReference type="NCBI Taxonomy" id="112090"/>
    <lineage>
        <taxon>Eukaryota</taxon>
        <taxon>Sar</taxon>
        <taxon>Stramenopiles</taxon>
        <taxon>Oomycota</taxon>
        <taxon>Saprolegniomycetes</taxon>
        <taxon>Saprolegniales</taxon>
        <taxon>Verrucalvaceae</taxon>
        <taxon>Aphanomyces</taxon>
    </lineage>
</organism>
<dbReference type="VEuPathDB" id="FungiDB:H257_03972"/>
<evidence type="ECO:0000256" key="4">
    <source>
        <dbReference type="ARBA" id="ARBA00022692"/>
    </source>
</evidence>
<dbReference type="SMART" id="SM00044">
    <property type="entry name" value="CYCc"/>
    <property type="match status" value="2"/>
</dbReference>
<evidence type="ECO:0000256" key="12">
    <source>
        <dbReference type="ARBA" id="ARBA00023239"/>
    </source>
</evidence>
<dbReference type="InterPro" id="IPR029787">
    <property type="entry name" value="Nucleotide_cyclase"/>
</dbReference>
<dbReference type="PANTHER" id="PTHR11920:SF335">
    <property type="entry name" value="GUANYLATE CYCLASE"/>
    <property type="match status" value="1"/>
</dbReference>
<feature type="domain" description="Guanylate cyclase" evidence="17">
    <location>
        <begin position="923"/>
        <end position="1072"/>
    </location>
</feature>
<dbReference type="GO" id="GO:0001653">
    <property type="term" value="F:peptide receptor activity"/>
    <property type="evidence" value="ECO:0007669"/>
    <property type="project" value="TreeGrafter"/>
</dbReference>
<dbReference type="SUPFAM" id="SSF55073">
    <property type="entry name" value="Nucleotide cyclase"/>
    <property type="match status" value="2"/>
</dbReference>
<dbReference type="CDD" id="cd07302">
    <property type="entry name" value="CHD"/>
    <property type="match status" value="2"/>
</dbReference>
<dbReference type="GO" id="GO:0004383">
    <property type="term" value="F:guanylate cyclase activity"/>
    <property type="evidence" value="ECO:0007669"/>
    <property type="project" value="TreeGrafter"/>
</dbReference>
<keyword evidence="12 15" id="KW-0456">Lyase</keyword>
<evidence type="ECO:0000256" key="13">
    <source>
        <dbReference type="ARBA" id="ARBA00032597"/>
    </source>
</evidence>
<dbReference type="PROSITE" id="PS50125">
    <property type="entry name" value="GUANYLATE_CYCLASE_2"/>
    <property type="match status" value="2"/>
</dbReference>
<feature type="transmembrane region" description="Helical" evidence="16">
    <location>
        <begin position="750"/>
        <end position="772"/>
    </location>
</feature>
<dbReference type="FunFam" id="3.30.70.1230:FF:000033">
    <property type="entry name" value="Adenylate cyclase"/>
    <property type="match status" value="1"/>
</dbReference>
<evidence type="ECO:0000256" key="16">
    <source>
        <dbReference type="SAM" id="Phobius"/>
    </source>
</evidence>
<feature type="transmembrane region" description="Helical" evidence="16">
    <location>
        <begin position="842"/>
        <end position="861"/>
    </location>
</feature>
<dbReference type="Gene3D" id="3.30.70.1230">
    <property type="entry name" value="Nucleotide cyclase"/>
    <property type="match status" value="2"/>
</dbReference>
<evidence type="ECO:0000256" key="10">
    <source>
        <dbReference type="ARBA" id="ARBA00022998"/>
    </source>
</evidence>
<proteinExistence type="inferred from homology"/>
<evidence type="ECO:0000256" key="11">
    <source>
        <dbReference type="ARBA" id="ARBA00023136"/>
    </source>
</evidence>
<evidence type="ECO:0000256" key="5">
    <source>
        <dbReference type="ARBA" id="ARBA00022723"/>
    </source>
</evidence>
<reference evidence="18" key="1">
    <citation type="submission" date="2013-12" db="EMBL/GenBank/DDBJ databases">
        <title>The Genome Sequence of Aphanomyces astaci APO3.</title>
        <authorList>
            <consortium name="The Broad Institute Genomics Platform"/>
            <person name="Russ C."/>
            <person name="Tyler B."/>
            <person name="van West P."/>
            <person name="Dieguez-Uribeondo J."/>
            <person name="Young S.K."/>
            <person name="Zeng Q."/>
            <person name="Gargeya S."/>
            <person name="Fitzgerald M."/>
            <person name="Abouelleil A."/>
            <person name="Alvarado L."/>
            <person name="Chapman S.B."/>
            <person name="Gainer-Dewar J."/>
            <person name="Goldberg J."/>
            <person name="Griggs A."/>
            <person name="Gujja S."/>
            <person name="Hansen M."/>
            <person name="Howarth C."/>
            <person name="Imamovic A."/>
            <person name="Ireland A."/>
            <person name="Larimer J."/>
            <person name="McCowan C."/>
            <person name="Murphy C."/>
            <person name="Pearson M."/>
            <person name="Poon T.W."/>
            <person name="Priest M."/>
            <person name="Roberts A."/>
            <person name="Saif S."/>
            <person name="Shea T."/>
            <person name="Sykes S."/>
            <person name="Wortman J."/>
            <person name="Nusbaum C."/>
            <person name="Birren B."/>
        </authorList>
    </citation>
    <scope>NUCLEOTIDE SEQUENCE [LARGE SCALE GENOMIC DNA]</scope>
    <source>
        <strain evidence="18">APO3</strain>
    </source>
</reference>
<keyword evidence="4 16" id="KW-0812">Transmembrane</keyword>
<dbReference type="GO" id="GO:0046872">
    <property type="term" value="F:metal ion binding"/>
    <property type="evidence" value="ECO:0007669"/>
    <property type="project" value="UniProtKB-KW"/>
</dbReference>
<comment type="catalytic activity">
    <reaction evidence="1">
        <text>ATP = 3',5'-cyclic AMP + diphosphate</text>
        <dbReference type="Rhea" id="RHEA:15389"/>
        <dbReference type="ChEBI" id="CHEBI:30616"/>
        <dbReference type="ChEBI" id="CHEBI:33019"/>
        <dbReference type="ChEBI" id="CHEBI:58165"/>
        <dbReference type="EC" id="4.6.1.1"/>
    </reaction>
</comment>
<dbReference type="STRING" id="112090.W4GV37"/>
<dbReference type="AlphaFoldDB" id="W4GV37"/>
<evidence type="ECO:0000256" key="15">
    <source>
        <dbReference type="RuleBase" id="RU000405"/>
    </source>
</evidence>
<dbReference type="Pfam" id="PF00211">
    <property type="entry name" value="Guanylate_cyc"/>
    <property type="match status" value="2"/>
</dbReference>
<keyword evidence="6" id="KW-0547">Nucleotide-binding</keyword>
<feature type="transmembrane region" description="Helical" evidence="16">
    <location>
        <begin position="718"/>
        <end position="738"/>
    </location>
</feature>
<evidence type="ECO:0000256" key="8">
    <source>
        <dbReference type="ARBA" id="ARBA00022842"/>
    </source>
</evidence>
<gene>
    <name evidence="18" type="ORF">H257_03972</name>
</gene>
<dbReference type="OrthoDB" id="6127067at2759"/>
<dbReference type="PROSITE" id="PS00452">
    <property type="entry name" value="GUANYLATE_CYCLASE_1"/>
    <property type="match status" value="2"/>
</dbReference>
<dbReference type="GO" id="GO:0007168">
    <property type="term" value="P:receptor guanylyl cyclase signaling pathway"/>
    <property type="evidence" value="ECO:0007669"/>
    <property type="project" value="TreeGrafter"/>
</dbReference>